<dbReference type="RefSeq" id="WP_285670285.1">
    <property type="nucleotide sequence ID" value="NZ_BSYI01000004.1"/>
</dbReference>
<dbReference type="InterPro" id="IPR036624">
    <property type="entry name" value="Hcp1-lik_sf"/>
</dbReference>
<accession>A0ABQ6LF50</accession>
<sequence length="160" mass="17816">MYFVPDKVKGESQDAKLKEKKAFELTEFTLKAENATNIGSMTQGGGGAGKVKFDRLSFKKRSDSATTDIFRELAKGTHFDEVNVVMRRNQLPYLEFKFVMCVLAEMETTQSGDDEAEDSVVLDYGAVKISYTAQTDKGEAGTHATAMWSRVKNEFSDKVT</sequence>
<dbReference type="EMBL" id="BSYI01000004">
    <property type="protein sequence ID" value="GMG81612.1"/>
    <property type="molecule type" value="Genomic_DNA"/>
</dbReference>
<dbReference type="Pfam" id="PF05638">
    <property type="entry name" value="T6SS_HCP"/>
    <property type="match status" value="1"/>
</dbReference>
<name>A0ABQ6LF50_9RHOB</name>
<evidence type="ECO:0000313" key="1">
    <source>
        <dbReference type="EMBL" id="GMG81612.1"/>
    </source>
</evidence>
<dbReference type="PANTHER" id="PTHR36152">
    <property type="entry name" value="CYTOPLASMIC PROTEIN-RELATED"/>
    <property type="match status" value="1"/>
</dbReference>
<dbReference type="InterPro" id="IPR053165">
    <property type="entry name" value="HSI-I_assembly_Hcp1"/>
</dbReference>
<organism evidence="1 2">
    <name type="scientific">Paralimibaculum aggregatum</name>
    <dbReference type="NCBI Taxonomy" id="3036245"/>
    <lineage>
        <taxon>Bacteria</taxon>
        <taxon>Pseudomonadati</taxon>
        <taxon>Pseudomonadota</taxon>
        <taxon>Alphaproteobacteria</taxon>
        <taxon>Rhodobacterales</taxon>
        <taxon>Paracoccaceae</taxon>
        <taxon>Paralimibaculum</taxon>
    </lineage>
</organism>
<protein>
    <submittedName>
        <fullName evidence="1">Type VI secretion system tube protein Hcp</fullName>
    </submittedName>
</protein>
<dbReference type="SUPFAM" id="SSF141452">
    <property type="entry name" value="Hcp1-like"/>
    <property type="match status" value="1"/>
</dbReference>
<proteinExistence type="predicted"/>
<dbReference type="Proteomes" id="UP001239909">
    <property type="component" value="Unassembled WGS sequence"/>
</dbReference>
<gene>
    <name evidence="1" type="ORF">LNKW23_08250</name>
</gene>
<dbReference type="Gene3D" id="2.30.110.20">
    <property type="entry name" value="Hcp1-like"/>
    <property type="match status" value="1"/>
</dbReference>
<evidence type="ECO:0000313" key="2">
    <source>
        <dbReference type="Proteomes" id="UP001239909"/>
    </source>
</evidence>
<dbReference type="PANTHER" id="PTHR36152:SF1">
    <property type="entry name" value="UBIQUITIN-LIKE DOMAIN-CONTAINING PROTEIN"/>
    <property type="match status" value="1"/>
</dbReference>
<comment type="caution">
    <text evidence="1">The sequence shown here is derived from an EMBL/GenBank/DDBJ whole genome shotgun (WGS) entry which is preliminary data.</text>
</comment>
<keyword evidence="2" id="KW-1185">Reference proteome</keyword>
<dbReference type="InterPro" id="IPR008514">
    <property type="entry name" value="T6SS_Hcp"/>
</dbReference>
<reference evidence="1 2" key="1">
    <citation type="submission" date="2023-04" db="EMBL/GenBank/DDBJ databases">
        <title>Marinoamorphus aggregata gen. nov., sp. Nov., isolate from tissue of brittle star Ophioplocus japonicus.</title>
        <authorList>
            <person name="Kawano K."/>
            <person name="Sawayama S."/>
            <person name="Nakagawa S."/>
        </authorList>
    </citation>
    <scope>NUCLEOTIDE SEQUENCE [LARGE SCALE GENOMIC DNA]</scope>
    <source>
        <strain evidence="1 2">NKW23</strain>
    </source>
</reference>